<proteinExistence type="predicted"/>
<dbReference type="Proteomes" id="UP001281731">
    <property type="component" value="Unassembled WGS sequence"/>
</dbReference>
<protein>
    <submittedName>
        <fullName evidence="3">Uncharacterized protein</fullName>
    </submittedName>
</protein>
<evidence type="ECO:0000313" key="2">
    <source>
        <dbReference type="EMBL" id="MDY5132225.1"/>
    </source>
</evidence>
<dbReference type="RefSeq" id="WP_022865624.1">
    <property type="nucleotide sequence ID" value="NZ_CAMYCL010000018.1"/>
</dbReference>
<evidence type="ECO:0000313" key="4">
    <source>
        <dbReference type="Proteomes" id="UP001275049"/>
    </source>
</evidence>
<evidence type="ECO:0000256" key="1">
    <source>
        <dbReference type="SAM" id="Phobius"/>
    </source>
</evidence>
<dbReference type="AlphaFoldDB" id="A0AAW9HTC5"/>
<comment type="caution">
    <text evidence="3">The sequence shown here is derived from an EMBL/GenBank/DDBJ whole genome shotgun (WGS) entry which is preliminary data.</text>
</comment>
<accession>A0AAW9HTC5</accession>
<keyword evidence="1" id="KW-0812">Transmembrane</keyword>
<dbReference type="EMBL" id="JAWNGA010000001">
    <property type="protein sequence ID" value="MDY5132225.1"/>
    <property type="molecule type" value="Genomic_DNA"/>
</dbReference>
<keyword evidence="4" id="KW-1185">Reference proteome</keyword>
<organism evidence="3 5">
    <name type="scientific">Actinotignum urinale</name>
    <dbReference type="NCBI Taxonomy" id="190146"/>
    <lineage>
        <taxon>Bacteria</taxon>
        <taxon>Bacillati</taxon>
        <taxon>Actinomycetota</taxon>
        <taxon>Actinomycetes</taxon>
        <taxon>Actinomycetales</taxon>
        <taxon>Actinomycetaceae</taxon>
        <taxon>Actinotignum</taxon>
    </lineage>
</organism>
<evidence type="ECO:0000313" key="5">
    <source>
        <dbReference type="Proteomes" id="UP001281731"/>
    </source>
</evidence>
<evidence type="ECO:0000313" key="3">
    <source>
        <dbReference type="EMBL" id="MDY5154899.1"/>
    </source>
</evidence>
<gene>
    <name evidence="3" type="ORF">R6G80_04060</name>
    <name evidence="2" type="ORF">R6G86_00510</name>
</gene>
<reference evidence="3 4" key="1">
    <citation type="submission" date="2023-10" db="EMBL/GenBank/DDBJ databases">
        <title>Whole Genome based description of the genera Actinobaculum and Actinotignum reveals a complex phylogenetic relationship within the species included in the genus Actinotignum.</title>
        <authorList>
            <person name="Jensen C.S."/>
            <person name="Dargis R."/>
            <person name="Kemp M."/>
            <person name="Christensen J.J."/>
        </authorList>
    </citation>
    <scope>NUCLEOTIDE SEQUENCE</scope>
    <source>
        <strain evidence="3">SLA_B511</strain>
        <strain evidence="2 4">SLA_B974</strain>
    </source>
</reference>
<dbReference type="Proteomes" id="UP001275049">
    <property type="component" value="Unassembled WGS sequence"/>
</dbReference>
<feature type="transmembrane region" description="Helical" evidence="1">
    <location>
        <begin position="27"/>
        <end position="47"/>
    </location>
</feature>
<sequence length="101" mass="10963">MKNDEAEEVTSEIDMDELRRIARRRMIIAGVFGVALMVFMFFAGKMFRSNMNSVPGSSVVVVDSRATTLSGASAVVAIPCDVNLFMEVVLDLENTATAGKL</sequence>
<keyword evidence="1" id="KW-1133">Transmembrane helix</keyword>
<dbReference type="EMBL" id="JAWNGC010000004">
    <property type="protein sequence ID" value="MDY5154899.1"/>
    <property type="molecule type" value="Genomic_DNA"/>
</dbReference>
<keyword evidence="1" id="KW-0472">Membrane</keyword>
<name>A0AAW9HTC5_9ACTO</name>